<evidence type="ECO:0000259" key="1">
    <source>
        <dbReference type="Pfam" id="PF00561"/>
    </source>
</evidence>
<dbReference type="SUPFAM" id="SSF53474">
    <property type="entry name" value="alpha/beta-Hydrolases"/>
    <property type="match status" value="1"/>
</dbReference>
<feature type="domain" description="AB hydrolase-1" evidence="1">
    <location>
        <begin position="34"/>
        <end position="136"/>
    </location>
</feature>
<accession>A0A7Z0D7R7</accession>
<dbReference type="InterPro" id="IPR000073">
    <property type="entry name" value="AB_hydrolase_1"/>
</dbReference>
<gene>
    <name evidence="2" type="ORF">GGQ54_000997</name>
</gene>
<dbReference type="PANTHER" id="PTHR43433">
    <property type="entry name" value="HYDROLASE, ALPHA/BETA FOLD FAMILY PROTEIN"/>
    <property type="match status" value="1"/>
</dbReference>
<protein>
    <submittedName>
        <fullName evidence="2">Pimeloyl-ACP methyl ester carboxylesterase</fullName>
    </submittedName>
</protein>
<sequence length="272" mass="29019">MPTLTTPEATLHYQLTGTGPLLAISQSGEGDADRSADLIPHLAGRYRVLTYDRRGLSRSSGRAGTPPASIADHASDLHHLLAAATDRPAILLGCSLGAVIGLHLAVAHPGQLATLIAHEPIAPWLLPDDEAKRHRAELAEIRHRYESDGLGAAITYLADTLGIRPAAAEGEPGRTDFPMDENRIRNFDHFLRHDVAAAIADDLDAGSLADSGTRIIPAVGQATPRTVHDYRCALALSAVVNRPVSTFPGGHNGNLTHPARYAREVLRVLDLQ</sequence>
<dbReference type="Proteomes" id="UP000527616">
    <property type="component" value="Unassembled WGS sequence"/>
</dbReference>
<dbReference type="Gene3D" id="3.40.50.1820">
    <property type="entry name" value="alpha/beta hydrolase"/>
    <property type="match status" value="1"/>
</dbReference>
<evidence type="ECO:0000313" key="3">
    <source>
        <dbReference type="Proteomes" id="UP000527616"/>
    </source>
</evidence>
<dbReference type="GO" id="GO:0004806">
    <property type="term" value="F:triacylglycerol lipase activity"/>
    <property type="evidence" value="ECO:0007669"/>
    <property type="project" value="TreeGrafter"/>
</dbReference>
<keyword evidence="3" id="KW-1185">Reference proteome</keyword>
<dbReference type="GO" id="GO:0046503">
    <property type="term" value="P:glycerolipid catabolic process"/>
    <property type="evidence" value="ECO:0007669"/>
    <property type="project" value="TreeGrafter"/>
</dbReference>
<comment type="caution">
    <text evidence="2">The sequence shown here is derived from an EMBL/GenBank/DDBJ whole genome shotgun (WGS) entry which is preliminary data.</text>
</comment>
<evidence type="ECO:0000313" key="2">
    <source>
        <dbReference type="EMBL" id="NYI70437.1"/>
    </source>
</evidence>
<dbReference type="AlphaFoldDB" id="A0A7Z0D7R7"/>
<dbReference type="Pfam" id="PF00561">
    <property type="entry name" value="Abhydrolase_1"/>
    <property type="match status" value="1"/>
</dbReference>
<proteinExistence type="predicted"/>
<dbReference type="PANTHER" id="PTHR43433:SF5">
    <property type="entry name" value="AB HYDROLASE-1 DOMAIN-CONTAINING PROTEIN"/>
    <property type="match status" value="1"/>
</dbReference>
<dbReference type="InterPro" id="IPR029058">
    <property type="entry name" value="AB_hydrolase_fold"/>
</dbReference>
<organism evidence="2 3">
    <name type="scientific">Naumannella cuiyingiana</name>
    <dbReference type="NCBI Taxonomy" id="1347891"/>
    <lineage>
        <taxon>Bacteria</taxon>
        <taxon>Bacillati</taxon>
        <taxon>Actinomycetota</taxon>
        <taxon>Actinomycetes</taxon>
        <taxon>Propionibacteriales</taxon>
        <taxon>Propionibacteriaceae</taxon>
        <taxon>Naumannella</taxon>
    </lineage>
</organism>
<reference evidence="2 3" key="1">
    <citation type="submission" date="2020-07" db="EMBL/GenBank/DDBJ databases">
        <title>Sequencing the genomes of 1000 actinobacteria strains.</title>
        <authorList>
            <person name="Klenk H.-P."/>
        </authorList>
    </citation>
    <scope>NUCLEOTIDE SEQUENCE [LARGE SCALE GENOMIC DNA]</scope>
    <source>
        <strain evidence="2 3">DSM 103164</strain>
    </source>
</reference>
<dbReference type="InterPro" id="IPR050471">
    <property type="entry name" value="AB_hydrolase"/>
</dbReference>
<dbReference type="EMBL" id="JACBZS010000001">
    <property type="protein sequence ID" value="NYI70437.1"/>
    <property type="molecule type" value="Genomic_DNA"/>
</dbReference>
<dbReference type="RefSeq" id="WP_179444395.1">
    <property type="nucleotide sequence ID" value="NZ_JACBZS010000001.1"/>
</dbReference>
<name>A0A7Z0D7R7_9ACTN</name>